<gene>
    <name evidence="1" type="ORF">FSB_LOCUS1776</name>
</gene>
<evidence type="ECO:0000313" key="1">
    <source>
        <dbReference type="EMBL" id="SPC73894.1"/>
    </source>
</evidence>
<name>A0A2N9EGX3_FAGSY</name>
<accession>A0A2N9EGX3</accession>
<organism evidence="1">
    <name type="scientific">Fagus sylvatica</name>
    <name type="common">Beechnut</name>
    <dbReference type="NCBI Taxonomy" id="28930"/>
    <lineage>
        <taxon>Eukaryota</taxon>
        <taxon>Viridiplantae</taxon>
        <taxon>Streptophyta</taxon>
        <taxon>Embryophyta</taxon>
        <taxon>Tracheophyta</taxon>
        <taxon>Spermatophyta</taxon>
        <taxon>Magnoliopsida</taxon>
        <taxon>eudicotyledons</taxon>
        <taxon>Gunneridae</taxon>
        <taxon>Pentapetalae</taxon>
        <taxon>rosids</taxon>
        <taxon>fabids</taxon>
        <taxon>Fagales</taxon>
        <taxon>Fagaceae</taxon>
        <taxon>Fagus</taxon>
    </lineage>
</organism>
<dbReference type="EMBL" id="OIVN01000080">
    <property type="protein sequence ID" value="SPC73894.1"/>
    <property type="molecule type" value="Genomic_DNA"/>
</dbReference>
<proteinExistence type="predicted"/>
<protein>
    <submittedName>
        <fullName evidence="1">Uncharacterized protein</fullName>
    </submittedName>
</protein>
<dbReference type="AlphaFoldDB" id="A0A2N9EGX3"/>
<sequence>MHSDTNVNILAEVNKLKLRILEHFQTFQPTGSHVTRVGMLLHQLNVDAAIFNYGAAIVARNASGNILQCRSKKIPIFDPCIVRASGPFLGLLKLHMLSIFMISV</sequence>
<reference evidence="1" key="1">
    <citation type="submission" date="2018-02" db="EMBL/GenBank/DDBJ databases">
        <authorList>
            <person name="Cohen D.B."/>
            <person name="Kent A.D."/>
        </authorList>
    </citation>
    <scope>NUCLEOTIDE SEQUENCE</scope>
</reference>